<evidence type="ECO:0000256" key="12">
    <source>
        <dbReference type="ARBA" id="ARBA00023136"/>
    </source>
</evidence>
<evidence type="ECO:0000256" key="11">
    <source>
        <dbReference type="ARBA" id="ARBA00022989"/>
    </source>
</evidence>
<evidence type="ECO:0000313" key="19">
    <source>
        <dbReference type="Proteomes" id="UP000238350"/>
    </source>
</evidence>
<dbReference type="SUPFAM" id="SSF53756">
    <property type="entry name" value="UDP-Glycosyltransferase/glycogen phosphorylase"/>
    <property type="match status" value="1"/>
</dbReference>
<evidence type="ECO:0000256" key="14">
    <source>
        <dbReference type="ARBA" id="ARBA00045104"/>
    </source>
</evidence>
<dbReference type="GO" id="GO:0004378">
    <property type="term" value="F:GDP-Man:Man(1)GlcNAc(2)-PP-Dol alpha-1,3-mannosyltransferase activity"/>
    <property type="evidence" value="ECO:0007669"/>
    <property type="project" value="UniProtKB-UniRule"/>
</dbReference>
<keyword evidence="8 15" id="KW-0808">Transferase</keyword>
<keyword evidence="7 15" id="KW-0328">Glycosyltransferase</keyword>
<gene>
    <name evidence="18" type="ORF">B9G98_00862</name>
</gene>
<evidence type="ECO:0000256" key="5">
    <source>
        <dbReference type="ARBA" id="ARBA00012649"/>
    </source>
</evidence>
<dbReference type="Proteomes" id="UP000238350">
    <property type="component" value="Unassembled WGS sequence"/>
</dbReference>
<dbReference type="Pfam" id="PF13439">
    <property type="entry name" value="Glyco_transf_4"/>
    <property type="match status" value="1"/>
</dbReference>
<dbReference type="OrthoDB" id="448893at2759"/>
<feature type="transmembrane region" description="Helical" evidence="15">
    <location>
        <begin position="436"/>
        <end position="460"/>
    </location>
</feature>
<comment type="function">
    <text evidence="1 15">Mannosylates Man(2)GlcNAc(2)-dolichol diphosphate and Man(1)GlcNAc(2)-dolichol diphosphate to form Man(3)GlcNAc(2)-dolichol diphosphate.</text>
</comment>
<comment type="similarity">
    <text evidence="15">Belongs to the glycosyltransferase group 1 family.</text>
</comment>
<dbReference type="Gene3D" id="3.40.50.2000">
    <property type="entry name" value="Glycogen Phosphorylase B"/>
    <property type="match status" value="2"/>
</dbReference>
<feature type="domain" description="Glycosyl transferase family 1" evidence="16">
    <location>
        <begin position="291"/>
        <end position="394"/>
    </location>
</feature>
<dbReference type="Pfam" id="PF00534">
    <property type="entry name" value="Glycos_transf_1"/>
    <property type="match status" value="2"/>
</dbReference>
<keyword evidence="9 15" id="KW-0812">Transmembrane</keyword>
<dbReference type="STRING" id="45607.A0A2T0FE17"/>
<dbReference type="GeneID" id="36514611"/>
<protein>
    <recommendedName>
        <fullName evidence="6 15">Alpha-1,3/1,6-mannosyltransferase ALG2</fullName>
        <ecNumber evidence="5 15">2.4.1.132</ecNumber>
        <ecNumber evidence="4 15">2.4.1.257</ecNumber>
    </recommendedName>
    <alternativeName>
        <fullName evidence="15">GDP-Man:Man(1)GlcNAc(2)-PP-Dol alpha-1,3-mannosyltransferase</fullName>
    </alternativeName>
</protein>
<dbReference type="UniPathway" id="UPA00378"/>
<evidence type="ECO:0000256" key="1">
    <source>
        <dbReference type="ARBA" id="ARBA00003142"/>
    </source>
</evidence>
<evidence type="ECO:0000256" key="13">
    <source>
        <dbReference type="ARBA" id="ARBA00045103"/>
    </source>
</evidence>
<dbReference type="EMBL" id="NDIQ01000001">
    <property type="protein sequence ID" value="PRT53242.1"/>
    <property type="molecule type" value="Genomic_DNA"/>
</dbReference>
<dbReference type="PANTHER" id="PTHR45918:SF1">
    <property type="entry name" value="ALPHA-1,3_1,6-MANNOSYLTRANSFERASE ALG2"/>
    <property type="match status" value="1"/>
</dbReference>
<evidence type="ECO:0000256" key="8">
    <source>
        <dbReference type="ARBA" id="ARBA00022679"/>
    </source>
</evidence>
<keyword evidence="19" id="KW-1185">Reference proteome</keyword>
<keyword evidence="11 15" id="KW-1133">Transmembrane helix</keyword>
<dbReference type="AlphaFoldDB" id="A0A2T0FE17"/>
<evidence type="ECO:0000256" key="15">
    <source>
        <dbReference type="RuleBase" id="RU367136"/>
    </source>
</evidence>
<name>A0A2T0FE17_9ASCO</name>
<feature type="domain" description="Glycosyl transferase family 1" evidence="16">
    <location>
        <begin position="208"/>
        <end position="285"/>
    </location>
</feature>
<evidence type="ECO:0000256" key="3">
    <source>
        <dbReference type="ARBA" id="ARBA00004922"/>
    </source>
</evidence>
<dbReference type="EC" id="2.4.1.257" evidence="4 15"/>
<comment type="pathway">
    <text evidence="3 15">Protein modification; protein glycosylation.</text>
</comment>
<dbReference type="InterPro" id="IPR028098">
    <property type="entry name" value="Glyco_trans_4-like_N"/>
</dbReference>
<dbReference type="RefSeq" id="XP_024663188.1">
    <property type="nucleotide sequence ID" value="XM_024807420.1"/>
</dbReference>
<comment type="subcellular location">
    <subcellularLocation>
        <location evidence="2 15">Endoplasmic reticulum membrane</location>
    </subcellularLocation>
</comment>
<keyword evidence="10 15" id="KW-0256">Endoplasmic reticulum</keyword>
<evidence type="ECO:0000256" key="10">
    <source>
        <dbReference type="ARBA" id="ARBA00022824"/>
    </source>
</evidence>
<proteinExistence type="inferred from homology"/>
<dbReference type="GO" id="GO:0005789">
    <property type="term" value="C:endoplasmic reticulum membrane"/>
    <property type="evidence" value="ECO:0007669"/>
    <property type="project" value="UniProtKB-SubCell"/>
</dbReference>
<dbReference type="CDD" id="cd03805">
    <property type="entry name" value="GT4_ALG2-like"/>
    <property type="match status" value="1"/>
</dbReference>
<dbReference type="EC" id="2.4.1.132" evidence="5 15"/>
<evidence type="ECO:0000259" key="17">
    <source>
        <dbReference type="Pfam" id="PF13439"/>
    </source>
</evidence>
<comment type="caution">
    <text evidence="18">The sequence shown here is derived from an EMBL/GenBank/DDBJ whole genome shotgun (WGS) entry which is preliminary data.</text>
</comment>
<dbReference type="InterPro" id="IPR001296">
    <property type="entry name" value="Glyco_trans_1"/>
</dbReference>
<organism evidence="18 19">
    <name type="scientific">Wickerhamiella sorbophila</name>
    <dbReference type="NCBI Taxonomy" id="45607"/>
    <lineage>
        <taxon>Eukaryota</taxon>
        <taxon>Fungi</taxon>
        <taxon>Dikarya</taxon>
        <taxon>Ascomycota</taxon>
        <taxon>Saccharomycotina</taxon>
        <taxon>Dipodascomycetes</taxon>
        <taxon>Dipodascales</taxon>
        <taxon>Trichomonascaceae</taxon>
        <taxon>Wickerhamiella</taxon>
    </lineage>
</organism>
<dbReference type="GO" id="GO:0102704">
    <property type="term" value="F:GDP-Man:Man(2)GlcNAc(2)-PP-Dol alpha-1,6-mannosyltransferase activity"/>
    <property type="evidence" value="ECO:0007669"/>
    <property type="project" value="UniProtKB-UniRule"/>
</dbReference>
<accession>A0A2T0FE17</accession>
<evidence type="ECO:0000256" key="7">
    <source>
        <dbReference type="ARBA" id="ARBA00022676"/>
    </source>
</evidence>
<dbReference type="PANTHER" id="PTHR45918">
    <property type="entry name" value="ALPHA-1,3/1,6-MANNOSYLTRANSFERASE ALG2"/>
    <property type="match status" value="1"/>
</dbReference>
<evidence type="ECO:0000313" key="18">
    <source>
        <dbReference type="EMBL" id="PRT53242.1"/>
    </source>
</evidence>
<evidence type="ECO:0000256" key="6">
    <source>
        <dbReference type="ARBA" id="ARBA00019218"/>
    </source>
</evidence>
<keyword evidence="12 15" id="KW-0472">Membrane</keyword>
<sequence length="469" mass="53536">MKVAFLHPDLGIGGAERLVVDSALALKNRGHEVTIFTSHHDKKHCFPETKDGSLDVVVLGNSIFPRNIFGRGAILCAVLRQLHLVEQIRARRLNFDVYVIDQLSAAIPVIYTGSTRSRILFYCHFPDLLLTERKSILKKIYRLPFDALEKWTTGIADKIVVNSEFTKGIYRDTFGPNMPEPSVLYPVVDVKESEKSNLDHVTLRQLKKWTQVPVLISINRFERKKNLELALESYSLLLHSTFEARESLLVIAGGYDERVSENVEHLAELQQRASKYRLPHKTIFPDEPFKLDKNTKVVFLPSVSNDVRNYLLENARLTLYTPTNEHFGIVPLESMKARTPVLATNTGGPLETIVDGETGFLRKPDVEEWYKVMGWAILEAKPEELKRMGDAGYARVASKFSLSTLEENLDSLVKATQEMKRDDGRVVESQLKVLQWSLVGAAVLFVFFLSWFYSFLRWFIPALFDSMTW</sequence>
<evidence type="ECO:0000256" key="4">
    <source>
        <dbReference type="ARBA" id="ARBA00011969"/>
    </source>
</evidence>
<evidence type="ECO:0000259" key="16">
    <source>
        <dbReference type="Pfam" id="PF00534"/>
    </source>
</evidence>
<feature type="domain" description="Glycosyltransferase subfamily 4-like N-terminal" evidence="17">
    <location>
        <begin position="12"/>
        <end position="191"/>
    </location>
</feature>
<evidence type="ECO:0000256" key="2">
    <source>
        <dbReference type="ARBA" id="ARBA00004586"/>
    </source>
</evidence>
<evidence type="ECO:0000256" key="9">
    <source>
        <dbReference type="ARBA" id="ARBA00022692"/>
    </source>
</evidence>
<comment type="catalytic activity">
    <reaction evidence="14 15">
        <text>an alpha-D-Man-(1-&gt;3)-beta-D-Man-(1-&gt;4)-beta-D-GlcNAc-(1-&gt;4)-alpha-D-GlcNAc-diphospho-di-trans,poly-cis-dolichol + GDP-alpha-D-mannose = an alpha-D-Man-(1-&gt;3)-[alpha-D-Man-(1-&gt;6)]-beta-D-Man-(1-&gt;4)-beta-D-GlcNAc-(1-&gt;4)-alpha-D-GlcNAc-diphospho-di-trans,poly-cis-dolichol + GDP + H(+)</text>
        <dbReference type="Rhea" id="RHEA:29519"/>
        <dbReference type="Rhea" id="RHEA-COMP:19513"/>
        <dbReference type="Rhea" id="RHEA-COMP:19515"/>
        <dbReference type="ChEBI" id="CHEBI:15378"/>
        <dbReference type="ChEBI" id="CHEBI:57527"/>
        <dbReference type="ChEBI" id="CHEBI:58189"/>
        <dbReference type="ChEBI" id="CHEBI:132510"/>
        <dbReference type="ChEBI" id="CHEBI:132511"/>
        <dbReference type="EC" id="2.4.1.257"/>
    </reaction>
    <physiologicalReaction direction="left-to-right" evidence="14 15">
        <dbReference type="Rhea" id="RHEA:29520"/>
    </physiologicalReaction>
</comment>
<dbReference type="InterPro" id="IPR027054">
    <property type="entry name" value="ALG2"/>
</dbReference>
<comment type="catalytic activity">
    <reaction evidence="13 15">
        <text>a beta-D-Man-(1-&gt;4)-beta-D-GlcNAc-(1-&gt;4)-alpha-D-GlcNAc-diphospho-di-trans,poly-cis-dolichol + GDP-alpha-D-mannose = an alpha-D-Man-(1-&gt;3)-beta-D-Man-(1-&gt;4)-beta-D-GlcNAc-(1-&gt;4)-alpha-D-GlcNAc-diphospho-di-trans,poly-cis-dolichol + GDP + H(+)</text>
        <dbReference type="Rhea" id="RHEA:29515"/>
        <dbReference type="Rhea" id="RHEA-COMP:19511"/>
        <dbReference type="Rhea" id="RHEA-COMP:19513"/>
        <dbReference type="ChEBI" id="CHEBI:15378"/>
        <dbReference type="ChEBI" id="CHEBI:57527"/>
        <dbReference type="ChEBI" id="CHEBI:58189"/>
        <dbReference type="ChEBI" id="CHEBI:58472"/>
        <dbReference type="ChEBI" id="CHEBI:132510"/>
        <dbReference type="EC" id="2.4.1.132"/>
    </reaction>
    <physiologicalReaction direction="left-to-right" evidence="13 15">
        <dbReference type="Rhea" id="RHEA:29516"/>
    </physiologicalReaction>
</comment>
<reference evidence="18 19" key="1">
    <citation type="submission" date="2017-04" db="EMBL/GenBank/DDBJ databases">
        <title>Genome sequencing of [Candida] sorbophila.</title>
        <authorList>
            <person name="Ahn J.O."/>
        </authorList>
    </citation>
    <scope>NUCLEOTIDE SEQUENCE [LARGE SCALE GENOMIC DNA]</scope>
    <source>
        <strain evidence="18 19">DS02</strain>
    </source>
</reference>